<dbReference type="SUPFAM" id="SSF48168">
    <property type="entry name" value="R1 subunit of ribonucleotide reductase, N-terminal domain"/>
    <property type="match status" value="1"/>
</dbReference>
<dbReference type="InterPro" id="IPR013509">
    <property type="entry name" value="RNR_lsu_N"/>
</dbReference>
<dbReference type="NCBIfam" id="TIGR02506">
    <property type="entry name" value="NrdE_NrdA"/>
    <property type="match status" value="1"/>
</dbReference>
<dbReference type="PRINTS" id="PR01183">
    <property type="entry name" value="RIBORDTASEM1"/>
</dbReference>
<dbReference type="InterPro" id="IPR039718">
    <property type="entry name" value="Rrm1"/>
</dbReference>
<evidence type="ECO:0000256" key="1">
    <source>
        <dbReference type="ARBA" id="ARBA00010406"/>
    </source>
</evidence>
<dbReference type="Pfam" id="PF02867">
    <property type="entry name" value="Ribonuc_red_lgC"/>
    <property type="match status" value="1"/>
</dbReference>
<keyword evidence="6" id="KW-0560">Oxidoreductase</keyword>
<dbReference type="EC" id="1.17.4.1" evidence="2"/>
<evidence type="ECO:0000256" key="4">
    <source>
        <dbReference type="ARBA" id="ARBA00022741"/>
    </source>
</evidence>
<dbReference type="PANTHER" id="PTHR11573:SF6">
    <property type="entry name" value="RIBONUCLEOSIDE-DIPHOSPHATE REDUCTASE LARGE SUBUNIT"/>
    <property type="match status" value="1"/>
</dbReference>
<dbReference type="GO" id="GO:0005971">
    <property type="term" value="C:ribonucleoside-diphosphate reductase complex"/>
    <property type="evidence" value="ECO:0007669"/>
    <property type="project" value="TreeGrafter"/>
</dbReference>
<keyword evidence="4" id="KW-0547">Nucleotide-binding</keyword>
<dbReference type="AlphaFoldDB" id="A0A6C0K981"/>
<name>A0A6C0K981_9ZZZZ</name>
<dbReference type="UniPathway" id="UPA00326"/>
<dbReference type="SUPFAM" id="SSF51998">
    <property type="entry name" value="PFL-like glycyl radical enzymes"/>
    <property type="match status" value="1"/>
</dbReference>
<dbReference type="CDD" id="cd01679">
    <property type="entry name" value="RNR_I"/>
    <property type="match status" value="1"/>
</dbReference>
<keyword evidence="7" id="KW-0215">Deoxyribonucleotide synthesis</keyword>
<dbReference type="PROSITE" id="PS51161">
    <property type="entry name" value="ATP_CONE"/>
    <property type="match status" value="1"/>
</dbReference>
<evidence type="ECO:0000256" key="5">
    <source>
        <dbReference type="ARBA" id="ARBA00022840"/>
    </source>
</evidence>
<accession>A0A6C0K981</accession>
<keyword evidence="5" id="KW-0067">ATP-binding</keyword>
<dbReference type="InterPro" id="IPR005144">
    <property type="entry name" value="ATP-cone_dom"/>
</dbReference>
<dbReference type="InterPro" id="IPR000788">
    <property type="entry name" value="RNR_lg_C"/>
</dbReference>
<evidence type="ECO:0000259" key="8">
    <source>
        <dbReference type="PROSITE" id="PS51161"/>
    </source>
</evidence>
<organism evidence="9">
    <name type="scientific">viral metagenome</name>
    <dbReference type="NCBI Taxonomy" id="1070528"/>
    <lineage>
        <taxon>unclassified sequences</taxon>
        <taxon>metagenomes</taxon>
        <taxon>organismal metagenomes</taxon>
    </lineage>
</organism>
<sequence length="772" mass="87761">MKVLTRSGVCETMEFDKISERIAHFSSDLGTIDPIDITREVVHRIYDGIETRDLDELSVDICLQKSLIHQDYSTLANRIAIDSHHKDTNSSFSQVVKELYSNRDTNGDISPLVSDELFELVSNNSENYDNLVCHERDFLLDCFGFKTLQRSYLLKVGDKVIERPQYMFLRVSIGIHGSDWKGTVETYNLMSQKYFIHATPTLFNSGTRFPQLSSCFLLGMEDSVKGMYKCLSDSAIISKYAGGIGIHAHEVRSKGAYIRSTGGTTAGLVPLLRTFNSTCRHINQGGKRNGSFAIYIEPHHPDIFEFLDAKKPHGNEEARARDLFYGLWISDLFMERVKSQETWSLFDSDRCPGLSDCYGKEYVELYNRYESEGKYSKQVPARDVWKAILHSQGETGGPYMLYKDSVNHKTNQKNIGVIKSSNLCCEILEYSDSKEYAVCNLASISLPMFVETQVFDYKKLREVVSVMTRNLNKVIDRTFYPLPETKVSNLRHRPIGLGVQGLADVFVKMGLTFESQEAQDLNTRIFENIYYAAVKTSVEIAEELGPYETFKGSPTSEGKFQFDLWGVSPVCDDLDWESLRTRMITFGLRNSLLVAPMPTASTSQILGNNECIEPFTSNLYLRRTLAGEFIVINKHLVSMLTDMGIWSQDIKDKLMFFKGSVQHISEIPQHIKDLFKTAWEIKQKTIIDLAVSRGPYVCQSQSMNVFFENPTSNQLSSMHFYGWKKGLKTGSYYVRSKPASASQNFTLAPQTEERLRKELKDQEKGECLTCSA</sequence>
<evidence type="ECO:0000256" key="2">
    <source>
        <dbReference type="ARBA" id="ARBA00012274"/>
    </source>
</evidence>
<evidence type="ECO:0000256" key="7">
    <source>
        <dbReference type="ARBA" id="ARBA00023116"/>
    </source>
</evidence>
<dbReference type="Pfam" id="PF00317">
    <property type="entry name" value="Ribonuc_red_lgN"/>
    <property type="match status" value="1"/>
</dbReference>
<dbReference type="GO" id="GO:0005524">
    <property type="term" value="F:ATP binding"/>
    <property type="evidence" value="ECO:0007669"/>
    <property type="project" value="UniProtKB-KW"/>
</dbReference>
<proteinExistence type="inferred from homology"/>
<dbReference type="GO" id="GO:0004748">
    <property type="term" value="F:ribonucleoside-diphosphate reductase activity, thioredoxin disulfide as acceptor"/>
    <property type="evidence" value="ECO:0007669"/>
    <property type="project" value="UniProtKB-EC"/>
</dbReference>
<reference evidence="9" key="1">
    <citation type="journal article" date="2020" name="Nature">
        <title>Giant virus diversity and host interactions through global metagenomics.</title>
        <authorList>
            <person name="Schulz F."/>
            <person name="Roux S."/>
            <person name="Paez-Espino D."/>
            <person name="Jungbluth S."/>
            <person name="Walsh D.A."/>
            <person name="Denef V.J."/>
            <person name="McMahon K.D."/>
            <person name="Konstantinidis K.T."/>
            <person name="Eloe-Fadrosh E.A."/>
            <person name="Kyrpides N.C."/>
            <person name="Woyke T."/>
        </authorList>
    </citation>
    <scope>NUCLEOTIDE SEQUENCE</scope>
    <source>
        <strain evidence="9">GVMAG-S-1102113-126</strain>
    </source>
</reference>
<dbReference type="PROSITE" id="PS00089">
    <property type="entry name" value="RIBORED_LARGE"/>
    <property type="match status" value="1"/>
</dbReference>
<evidence type="ECO:0000256" key="3">
    <source>
        <dbReference type="ARBA" id="ARBA00022533"/>
    </source>
</evidence>
<dbReference type="Gene3D" id="3.20.70.20">
    <property type="match status" value="1"/>
</dbReference>
<keyword evidence="3" id="KW-0021">Allosteric enzyme</keyword>
<dbReference type="GO" id="GO:0009263">
    <property type="term" value="P:deoxyribonucleotide biosynthetic process"/>
    <property type="evidence" value="ECO:0007669"/>
    <property type="project" value="UniProtKB-KW"/>
</dbReference>
<evidence type="ECO:0000313" key="9">
    <source>
        <dbReference type="EMBL" id="QHU14615.1"/>
    </source>
</evidence>
<dbReference type="InterPro" id="IPR008926">
    <property type="entry name" value="RNR_R1-su_N"/>
</dbReference>
<protein>
    <recommendedName>
        <fullName evidence="2">ribonucleoside-diphosphate reductase</fullName>
        <ecNumber evidence="2">1.17.4.1</ecNumber>
    </recommendedName>
</protein>
<evidence type="ECO:0000256" key="6">
    <source>
        <dbReference type="ARBA" id="ARBA00023002"/>
    </source>
</evidence>
<comment type="similarity">
    <text evidence="1">Belongs to the ribonucleoside diphosphate reductase large chain family.</text>
</comment>
<dbReference type="InterPro" id="IPR013346">
    <property type="entry name" value="NrdE_NrdA_C"/>
</dbReference>
<dbReference type="PANTHER" id="PTHR11573">
    <property type="entry name" value="RIBONUCLEOSIDE-DIPHOSPHATE REDUCTASE LARGE CHAIN"/>
    <property type="match status" value="1"/>
</dbReference>
<feature type="domain" description="ATP-cone" evidence="8">
    <location>
        <begin position="1"/>
        <end position="90"/>
    </location>
</feature>
<dbReference type="EMBL" id="MN740844">
    <property type="protein sequence ID" value="QHU14615.1"/>
    <property type="molecule type" value="Genomic_DNA"/>
</dbReference>